<keyword evidence="4" id="KW-0804">Transcription</keyword>
<dbReference type="PANTHER" id="PTHR30204:SF93">
    <property type="entry name" value="HTH MERR-TYPE DOMAIN-CONTAINING PROTEIN"/>
    <property type="match status" value="1"/>
</dbReference>
<dbReference type="InterPro" id="IPR047057">
    <property type="entry name" value="MerR_fam"/>
</dbReference>
<organism evidence="7 8">
    <name type="scientific">Ralstonia thomasii</name>
    <dbReference type="NCBI Taxonomy" id="3058596"/>
    <lineage>
        <taxon>Bacteria</taxon>
        <taxon>Pseudomonadati</taxon>
        <taxon>Pseudomonadota</taxon>
        <taxon>Betaproteobacteria</taxon>
        <taxon>Burkholderiales</taxon>
        <taxon>Burkholderiaceae</taxon>
        <taxon>Ralstonia</taxon>
    </lineage>
</organism>
<dbReference type="SMART" id="SM00422">
    <property type="entry name" value="HTH_MERR"/>
    <property type="match status" value="1"/>
</dbReference>
<dbReference type="InterPro" id="IPR011797">
    <property type="entry name" value="MerD"/>
</dbReference>
<dbReference type="SUPFAM" id="SSF46955">
    <property type="entry name" value="Putative DNA-binding domain"/>
    <property type="match status" value="1"/>
</dbReference>
<name>A0AAD2C0N1_9RALS</name>
<proteinExistence type="predicted"/>
<evidence type="ECO:0000313" key="7">
    <source>
        <dbReference type="EMBL" id="CAJ0804064.1"/>
    </source>
</evidence>
<dbReference type="PANTHER" id="PTHR30204">
    <property type="entry name" value="REDOX-CYCLING DRUG-SENSING TRANSCRIPTIONAL ACTIVATOR SOXR"/>
    <property type="match status" value="1"/>
</dbReference>
<evidence type="ECO:0000259" key="6">
    <source>
        <dbReference type="PROSITE" id="PS50937"/>
    </source>
</evidence>
<evidence type="ECO:0000256" key="3">
    <source>
        <dbReference type="ARBA" id="ARBA00023125"/>
    </source>
</evidence>
<dbReference type="InterPro" id="IPR009061">
    <property type="entry name" value="DNA-bd_dom_put_sf"/>
</dbReference>
<dbReference type="Pfam" id="PF13411">
    <property type="entry name" value="MerR_1"/>
    <property type="match status" value="1"/>
</dbReference>
<keyword evidence="2" id="KW-0805">Transcription regulation</keyword>
<reference evidence="7" key="1">
    <citation type="submission" date="2023-07" db="EMBL/GenBank/DDBJ databases">
        <authorList>
            <person name="Peeters C."/>
        </authorList>
    </citation>
    <scope>NUCLEOTIDE SEQUENCE</scope>
    <source>
        <strain evidence="7">R-77560</strain>
    </source>
</reference>
<dbReference type="Proteomes" id="UP001189756">
    <property type="component" value="Unassembled WGS sequence"/>
</dbReference>
<feature type="domain" description="HTH merR-type" evidence="6">
    <location>
        <begin position="3"/>
        <end position="72"/>
    </location>
</feature>
<dbReference type="PRINTS" id="PR00040">
    <property type="entry name" value="HTHMERR"/>
</dbReference>
<dbReference type="GO" id="GO:0045892">
    <property type="term" value="P:negative regulation of DNA-templated transcription"/>
    <property type="evidence" value="ECO:0007669"/>
    <property type="project" value="InterPro"/>
</dbReference>
<evidence type="ECO:0000256" key="5">
    <source>
        <dbReference type="ARBA" id="ARBA00032882"/>
    </source>
</evidence>
<protein>
    <recommendedName>
        <fullName evidence="1">HTH-type transcriptional regulator MerD</fullName>
    </recommendedName>
    <alternativeName>
        <fullName evidence="5">Mercuric resistance protein MerD</fullName>
    </alternativeName>
</protein>
<dbReference type="RefSeq" id="WP_012435793.1">
    <property type="nucleotide sequence ID" value="NZ_CATZAZ010000011.1"/>
</dbReference>
<keyword evidence="3" id="KW-0238">DNA-binding</keyword>
<sequence>MNAYTVSRLAHDASVSVNVVRDYALRGLLHPARRTEGGYWLYDARALARLRFVRAAFEAGIGLDELSRLCRALDANDRATLIECVEQLGQQIAARQATLCAVKAELNELACCADEVRAPS</sequence>
<evidence type="ECO:0000256" key="4">
    <source>
        <dbReference type="ARBA" id="ARBA00023163"/>
    </source>
</evidence>
<gene>
    <name evidence="7" type="primary">zntR_2</name>
    <name evidence="7" type="ORF">R77560_04012</name>
</gene>
<evidence type="ECO:0000256" key="2">
    <source>
        <dbReference type="ARBA" id="ARBA00023015"/>
    </source>
</evidence>
<dbReference type="InterPro" id="IPR000551">
    <property type="entry name" value="MerR-type_HTH_dom"/>
</dbReference>
<dbReference type="NCBIfam" id="TIGR02054">
    <property type="entry name" value="MerD"/>
    <property type="match status" value="1"/>
</dbReference>
<dbReference type="Gene3D" id="1.10.1660.10">
    <property type="match status" value="1"/>
</dbReference>
<dbReference type="GO" id="GO:0003700">
    <property type="term" value="F:DNA-binding transcription factor activity"/>
    <property type="evidence" value="ECO:0007669"/>
    <property type="project" value="InterPro"/>
</dbReference>
<dbReference type="PROSITE" id="PS50937">
    <property type="entry name" value="HTH_MERR_2"/>
    <property type="match status" value="1"/>
</dbReference>
<accession>A0AAD2C0N1</accession>
<dbReference type="AlphaFoldDB" id="A0AAD2C0N1"/>
<evidence type="ECO:0000313" key="8">
    <source>
        <dbReference type="Proteomes" id="UP001189756"/>
    </source>
</evidence>
<evidence type="ECO:0000256" key="1">
    <source>
        <dbReference type="ARBA" id="ARBA00019396"/>
    </source>
</evidence>
<comment type="caution">
    <text evidence="7">The sequence shown here is derived from an EMBL/GenBank/DDBJ whole genome shotgun (WGS) entry which is preliminary data.</text>
</comment>
<dbReference type="EMBL" id="CATZAZ010000011">
    <property type="protein sequence ID" value="CAJ0804064.1"/>
    <property type="molecule type" value="Genomic_DNA"/>
</dbReference>
<dbReference type="GO" id="GO:0046689">
    <property type="term" value="P:response to mercury ion"/>
    <property type="evidence" value="ECO:0007669"/>
    <property type="project" value="InterPro"/>
</dbReference>
<dbReference type="GO" id="GO:0003677">
    <property type="term" value="F:DNA binding"/>
    <property type="evidence" value="ECO:0007669"/>
    <property type="project" value="UniProtKB-KW"/>
</dbReference>